<reference evidence="1 2" key="1">
    <citation type="submission" date="2017-08" db="EMBL/GenBank/DDBJ databases">
        <title>Salimicrobium alkalisoli sp. nov., isolated from saline alkaline soil.</title>
        <authorList>
            <person name="Zhang G."/>
            <person name="Xiong Q."/>
        </authorList>
    </citation>
    <scope>NUCLEOTIDE SEQUENCE [LARGE SCALE GENOMIC DNA]</scope>
    <source>
        <strain evidence="1 2">WN024</strain>
    </source>
</reference>
<organism evidence="1 2">
    <name type="scientific">Salimicrobium humidisoli</name>
    <dbReference type="NCBI Taxonomy" id="2029857"/>
    <lineage>
        <taxon>Bacteria</taxon>
        <taxon>Bacillati</taxon>
        <taxon>Bacillota</taxon>
        <taxon>Bacilli</taxon>
        <taxon>Bacillales</taxon>
        <taxon>Bacillaceae</taxon>
        <taxon>Salimicrobium</taxon>
    </lineage>
</organism>
<evidence type="ECO:0000313" key="1">
    <source>
        <dbReference type="EMBL" id="PBB07079.1"/>
    </source>
</evidence>
<accession>A0ABX4HV26</accession>
<keyword evidence="2" id="KW-1185">Reference proteome</keyword>
<dbReference type="RefSeq" id="WP_095820991.1">
    <property type="nucleotide sequence ID" value="NZ_NSGH01000001.1"/>
</dbReference>
<evidence type="ECO:0008006" key="3">
    <source>
        <dbReference type="Google" id="ProtNLM"/>
    </source>
</evidence>
<gene>
    <name evidence="1" type="ORF">CKW00_01075</name>
</gene>
<proteinExistence type="predicted"/>
<protein>
    <recommendedName>
        <fullName evidence="3">Two-component system, NarL family, sensor histidine kinase NreB</fullName>
    </recommendedName>
</protein>
<evidence type="ECO:0000313" key="2">
    <source>
        <dbReference type="Proteomes" id="UP000217561"/>
    </source>
</evidence>
<name>A0ABX4HV26_9BACI</name>
<dbReference type="Proteomes" id="UP000217561">
    <property type="component" value="Unassembled WGS sequence"/>
</dbReference>
<sequence length="188" mass="21977">MPDVSIHNFYEQLLEEASFDLHERYSQLLTGLKWKMDEEDASLISYIIEDMRERSSYYSPVSLRKLGVYRAWKTYANQLGKRNGIRIIFEETSCHVWNEDNPIIFRFLQKLIQFVVSEGGTEEIRVFVEGNSLLLLYEKESQRSMKEDFLKKFAVFAGVGVSVQEKESTVAWIVKREEGPHDFNTNCG</sequence>
<dbReference type="EMBL" id="NSGH01000001">
    <property type="protein sequence ID" value="PBB07079.1"/>
    <property type="molecule type" value="Genomic_DNA"/>
</dbReference>
<comment type="caution">
    <text evidence="1">The sequence shown here is derived from an EMBL/GenBank/DDBJ whole genome shotgun (WGS) entry which is preliminary data.</text>
</comment>